<keyword evidence="1" id="KW-0805">Transcription regulation</keyword>
<evidence type="ECO:0000256" key="4">
    <source>
        <dbReference type="ARBA" id="ARBA00023163"/>
    </source>
</evidence>
<keyword evidence="13" id="KW-1185">Reference proteome</keyword>
<evidence type="ECO:0000256" key="8">
    <source>
        <dbReference type="PROSITE-ProRule" id="PRU00267"/>
    </source>
</evidence>
<dbReference type="Pfam" id="PF00505">
    <property type="entry name" value="HMG_box"/>
    <property type="match status" value="1"/>
</dbReference>
<gene>
    <name evidence="12" type="ORF">N321_07940</name>
</gene>
<evidence type="ECO:0000256" key="6">
    <source>
        <dbReference type="ARBA" id="ARBA00039787"/>
    </source>
</evidence>
<feature type="compositionally biased region" description="Basic residues" evidence="10">
    <location>
        <begin position="90"/>
        <end position="100"/>
    </location>
</feature>
<evidence type="ECO:0000256" key="3">
    <source>
        <dbReference type="ARBA" id="ARBA00023125"/>
    </source>
</evidence>
<dbReference type="Gene3D" id="1.10.30.10">
    <property type="entry name" value="High mobility group box domain"/>
    <property type="match status" value="1"/>
</dbReference>
<dbReference type="SUPFAM" id="SSF47095">
    <property type="entry name" value="HMG-box"/>
    <property type="match status" value="1"/>
</dbReference>
<feature type="coiled-coil region" evidence="9">
    <location>
        <begin position="233"/>
        <end position="274"/>
    </location>
</feature>
<proteinExistence type="predicted"/>
<accession>A0A094KWE2</accession>
<evidence type="ECO:0000313" key="12">
    <source>
        <dbReference type="EMBL" id="KFZ56053.1"/>
    </source>
</evidence>
<evidence type="ECO:0000256" key="2">
    <source>
        <dbReference type="ARBA" id="ARBA00023054"/>
    </source>
</evidence>
<dbReference type="GO" id="GO:0005634">
    <property type="term" value="C:nucleus"/>
    <property type="evidence" value="ECO:0007669"/>
    <property type="project" value="UniProtKB-UniRule"/>
</dbReference>
<keyword evidence="5 8" id="KW-0539">Nucleus</keyword>
<dbReference type="InterPro" id="IPR009071">
    <property type="entry name" value="HMG_box_dom"/>
</dbReference>
<sequence length="351" mass="40761">MENLVAGSTLPTLFADEDGSKEGTEVTVTGLTHSESSFSGGTSQMYCSNMLLMKVFKTYYLFLPEVIILFLQSEFSSIFILQQQRTKRGGWAKGRKRKKPLRDTNAPKSPLTGYVRFMNERREQLRAKRPEVPFPEITRMLGNEWSKLPPEEKRRYLDEADRDKERYMRELEQYQKTEAYKVFSRKAQDRQKGKSHRQDGARQAAHDHEKEADTKERSVFDIPIFTEEFLNHSKAREAELRQLRKSNMEFEERNAALQKHVESMRTAVEKLEVDVIQERSRNTVLQQHLETLRQALTTSFAGVPLPGSGETPTMETIDSYMNRLHSIIIANPQENENLIATVRDVVNRLER</sequence>
<evidence type="ECO:0000256" key="9">
    <source>
        <dbReference type="SAM" id="Coils"/>
    </source>
</evidence>
<feature type="domain" description="HMG box" evidence="11">
    <location>
        <begin position="107"/>
        <end position="175"/>
    </location>
</feature>
<dbReference type="PROSITE" id="PS50118">
    <property type="entry name" value="HMG_BOX_2"/>
    <property type="match status" value="1"/>
</dbReference>
<dbReference type="Proteomes" id="UP000053620">
    <property type="component" value="Unassembled WGS sequence"/>
</dbReference>
<dbReference type="SMART" id="SM00398">
    <property type="entry name" value="HMG"/>
    <property type="match status" value="1"/>
</dbReference>
<reference evidence="12 13" key="1">
    <citation type="submission" date="2014-04" db="EMBL/GenBank/DDBJ databases">
        <title>Genome evolution of avian class.</title>
        <authorList>
            <person name="Zhang G."/>
            <person name="Li C."/>
        </authorList>
    </citation>
    <scope>NUCLEOTIDE SEQUENCE [LARGE SCALE GENOMIC DNA]</scope>
    <source>
        <strain evidence="12">BGI_N321</strain>
    </source>
</reference>
<dbReference type="CDD" id="cd22017">
    <property type="entry name" value="HMG-box_HMG20A"/>
    <property type="match status" value="1"/>
</dbReference>
<keyword evidence="3 8" id="KW-0238">DNA-binding</keyword>
<dbReference type="InterPro" id="IPR051965">
    <property type="entry name" value="ChromReg_NeuronalGeneExpr"/>
</dbReference>
<evidence type="ECO:0000313" key="13">
    <source>
        <dbReference type="Proteomes" id="UP000053620"/>
    </source>
</evidence>
<organism evidence="12 13">
    <name type="scientific">Antrostomus carolinensis</name>
    <name type="common">Chuck-will's-widow</name>
    <name type="synonym">Caprimulgus carolinensis</name>
    <dbReference type="NCBI Taxonomy" id="279965"/>
    <lineage>
        <taxon>Eukaryota</taxon>
        <taxon>Metazoa</taxon>
        <taxon>Chordata</taxon>
        <taxon>Craniata</taxon>
        <taxon>Vertebrata</taxon>
        <taxon>Euteleostomi</taxon>
        <taxon>Archelosauria</taxon>
        <taxon>Archosauria</taxon>
        <taxon>Dinosauria</taxon>
        <taxon>Saurischia</taxon>
        <taxon>Theropoda</taxon>
        <taxon>Coelurosauria</taxon>
        <taxon>Aves</taxon>
        <taxon>Neognathae</taxon>
        <taxon>Neoaves</taxon>
        <taxon>Strisores</taxon>
        <taxon>Caprimulgiformes</taxon>
        <taxon>Caprimulgidae</taxon>
        <taxon>Antrostomus</taxon>
    </lineage>
</organism>
<dbReference type="InterPro" id="IPR036910">
    <property type="entry name" value="HMG_box_dom_sf"/>
</dbReference>
<dbReference type="AlphaFoldDB" id="A0A094KWE2"/>
<dbReference type="FunFam" id="1.10.30.10:FF:000031">
    <property type="entry name" value="High mobility group protein 20A"/>
    <property type="match status" value="1"/>
</dbReference>
<dbReference type="EMBL" id="KL346381">
    <property type="protein sequence ID" value="KFZ56053.1"/>
    <property type="molecule type" value="Genomic_DNA"/>
</dbReference>
<evidence type="ECO:0000256" key="10">
    <source>
        <dbReference type="SAM" id="MobiDB-lite"/>
    </source>
</evidence>
<keyword evidence="4" id="KW-0804">Transcription</keyword>
<dbReference type="GO" id="GO:0010468">
    <property type="term" value="P:regulation of gene expression"/>
    <property type="evidence" value="ECO:0007669"/>
    <property type="project" value="TreeGrafter"/>
</dbReference>
<evidence type="ECO:0000256" key="5">
    <source>
        <dbReference type="ARBA" id="ARBA00023242"/>
    </source>
</evidence>
<feature type="region of interest" description="Disordered" evidence="10">
    <location>
        <begin position="184"/>
        <end position="216"/>
    </location>
</feature>
<name>A0A094KWE2_ANTCR</name>
<evidence type="ECO:0000256" key="1">
    <source>
        <dbReference type="ARBA" id="ARBA00023015"/>
    </source>
</evidence>
<evidence type="ECO:0000256" key="7">
    <source>
        <dbReference type="ARBA" id="ARBA00043040"/>
    </source>
</evidence>
<dbReference type="GO" id="GO:0003677">
    <property type="term" value="F:DNA binding"/>
    <property type="evidence" value="ECO:0007669"/>
    <property type="project" value="UniProtKB-UniRule"/>
</dbReference>
<dbReference type="PANTHER" id="PTHR46040">
    <property type="entry name" value="HIGH MOBILITY GROUP PROTEIN 2"/>
    <property type="match status" value="1"/>
</dbReference>
<dbReference type="PANTHER" id="PTHR46040:SF1">
    <property type="entry name" value="HIGH MOBILITY GROUP PROTEIN 20A-RELATED"/>
    <property type="match status" value="1"/>
</dbReference>
<feature type="compositionally biased region" description="Basic and acidic residues" evidence="10">
    <location>
        <begin position="186"/>
        <end position="216"/>
    </location>
</feature>
<protein>
    <recommendedName>
        <fullName evidence="6">High mobility group protein 20A</fullName>
    </recommendedName>
    <alternativeName>
        <fullName evidence="7">HMG box-containing protein 20A</fullName>
    </alternativeName>
</protein>
<feature type="region of interest" description="Disordered" evidence="10">
    <location>
        <begin position="90"/>
        <end position="111"/>
    </location>
</feature>
<feature type="DNA-binding region" description="HMG box" evidence="8">
    <location>
        <begin position="107"/>
        <end position="175"/>
    </location>
</feature>
<keyword evidence="2 9" id="KW-0175">Coiled coil</keyword>
<evidence type="ECO:0000259" key="11">
    <source>
        <dbReference type="PROSITE" id="PS50118"/>
    </source>
</evidence>